<evidence type="ECO:0000313" key="2">
    <source>
        <dbReference type="Proteomes" id="UP001497482"/>
    </source>
</evidence>
<reference evidence="1 2" key="1">
    <citation type="submission" date="2024-04" db="EMBL/GenBank/DDBJ databases">
        <authorList>
            <person name="Waldvogel A.-M."/>
            <person name="Schoenle A."/>
        </authorList>
    </citation>
    <scope>NUCLEOTIDE SEQUENCE [LARGE SCALE GENOMIC DNA]</scope>
</reference>
<dbReference type="AlphaFoldDB" id="A0AAV2J2P2"/>
<evidence type="ECO:0000313" key="1">
    <source>
        <dbReference type="EMBL" id="CAL1570776.1"/>
    </source>
</evidence>
<dbReference type="EMBL" id="OZ035832">
    <property type="protein sequence ID" value="CAL1570776.1"/>
    <property type="molecule type" value="Genomic_DNA"/>
</dbReference>
<keyword evidence="2" id="KW-1185">Reference proteome</keyword>
<proteinExistence type="predicted"/>
<name>A0AAV2J2P2_KNICA</name>
<accession>A0AAV2J2P2</accession>
<protein>
    <submittedName>
        <fullName evidence="1">Uncharacterized protein</fullName>
    </submittedName>
</protein>
<sequence length="110" mass="12223">MDRKCRCLSHRVLDALAAAAQQKHGAQQDALETVAKSPRTVHQRTALTAPRTPDITGGNIHDSTLLQRECDCDCDSSPSDSGWMTVAASNNFQRFHRVFAFGNIRWNDLL</sequence>
<gene>
    <name evidence="1" type="ORF">KC01_LOCUS3001</name>
</gene>
<organism evidence="1 2">
    <name type="scientific">Knipowitschia caucasica</name>
    <name type="common">Caucasian dwarf goby</name>
    <name type="synonym">Pomatoschistus caucasicus</name>
    <dbReference type="NCBI Taxonomy" id="637954"/>
    <lineage>
        <taxon>Eukaryota</taxon>
        <taxon>Metazoa</taxon>
        <taxon>Chordata</taxon>
        <taxon>Craniata</taxon>
        <taxon>Vertebrata</taxon>
        <taxon>Euteleostomi</taxon>
        <taxon>Actinopterygii</taxon>
        <taxon>Neopterygii</taxon>
        <taxon>Teleostei</taxon>
        <taxon>Neoteleostei</taxon>
        <taxon>Acanthomorphata</taxon>
        <taxon>Gobiaria</taxon>
        <taxon>Gobiiformes</taxon>
        <taxon>Gobioidei</taxon>
        <taxon>Gobiidae</taxon>
        <taxon>Gobiinae</taxon>
        <taxon>Knipowitschia</taxon>
    </lineage>
</organism>
<dbReference type="Proteomes" id="UP001497482">
    <property type="component" value="Chromosome 10"/>
</dbReference>